<dbReference type="Proteomes" id="UP000198925">
    <property type="component" value="Unassembled WGS sequence"/>
</dbReference>
<accession>A0A1G6QSP3</accession>
<dbReference type="PROSITE" id="PS51257">
    <property type="entry name" value="PROKAR_LIPOPROTEIN"/>
    <property type="match status" value="1"/>
</dbReference>
<dbReference type="Pfam" id="PF11233">
    <property type="entry name" value="DUF3035"/>
    <property type="match status" value="1"/>
</dbReference>
<evidence type="ECO:0000256" key="1">
    <source>
        <dbReference type="SAM" id="MobiDB-lite"/>
    </source>
</evidence>
<gene>
    <name evidence="3" type="ORF">SAMN04487779_1003145</name>
</gene>
<keyword evidence="4" id="KW-1185">Reference proteome</keyword>
<dbReference type="AlphaFoldDB" id="A0A1G6QSP3"/>
<dbReference type="InterPro" id="IPR021395">
    <property type="entry name" value="DUF3035"/>
</dbReference>
<dbReference type="STRING" id="938405.SAMN02927895_02657"/>
<proteinExistence type="predicted"/>
<evidence type="ECO:0000313" key="4">
    <source>
        <dbReference type="Proteomes" id="UP000198925"/>
    </source>
</evidence>
<evidence type="ECO:0000313" key="3">
    <source>
        <dbReference type="EMBL" id="SDC94716.1"/>
    </source>
</evidence>
<protein>
    <submittedName>
        <fullName evidence="3">Beta-barrel assembly machine subunit BamF</fullName>
    </submittedName>
</protein>
<feature type="signal peptide" evidence="2">
    <location>
        <begin position="1"/>
        <end position="33"/>
    </location>
</feature>
<sequence>MRMRRPAGQAMARTILLAAVPAALLAGCSGDTARTFGFTRDAPDEFQVTTRAPLSMPPALGGPLPVPRPGADRPQEVSTRQAAEATLVPGSVLGGPTNAGPRSGGESALLTQAGRPVGDDIRRRVDEESLKLDQPQRGLVDRLIFWRGPEPSGTPLDPRREAQRLRENAALGRDVTDGETPIIQRTRSSNPITALFESIF</sequence>
<keyword evidence="2" id="KW-0732">Signal</keyword>
<reference evidence="3 4" key="1">
    <citation type="submission" date="2016-10" db="EMBL/GenBank/DDBJ databases">
        <authorList>
            <person name="de Groot N.N."/>
        </authorList>
    </citation>
    <scope>NUCLEOTIDE SEQUENCE [LARGE SCALE GENOMIC DNA]</scope>
    <source>
        <strain evidence="3 4">CPCC 100156</strain>
    </source>
</reference>
<feature type="region of interest" description="Disordered" evidence="1">
    <location>
        <begin position="53"/>
        <end position="115"/>
    </location>
</feature>
<name>A0A1G6QSP3_9PROT</name>
<dbReference type="EMBL" id="FMZX01000003">
    <property type="protein sequence ID" value="SDC94716.1"/>
    <property type="molecule type" value="Genomic_DNA"/>
</dbReference>
<feature type="chain" id="PRO_5011562798" evidence="2">
    <location>
        <begin position="34"/>
        <end position="200"/>
    </location>
</feature>
<organism evidence="3 4">
    <name type="scientific">Belnapia rosea</name>
    <dbReference type="NCBI Taxonomy" id="938405"/>
    <lineage>
        <taxon>Bacteria</taxon>
        <taxon>Pseudomonadati</taxon>
        <taxon>Pseudomonadota</taxon>
        <taxon>Alphaproteobacteria</taxon>
        <taxon>Acetobacterales</taxon>
        <taxon>Roseomonadaceae</taxon>
        <taxon>Belnapia</taxon>
    </lineage>
</organism>
<evidence type="ECO:0000256" key="2">
    <source>
        <dbReference type="SAM" id="SignalP"/>
    </source>
</evidence>